<keyword evidence="2" id="KW-1185">Reference proteome</keyword>
<reference evidence="1" key="3">
    <citation type="submission" date="2019-03" db="UniProtKB">
        <authorList>
            <consortium name="EnsemblPlants"/>
        </authorList>
    </citation>
    <scope>IDENTIFICATION</scope>
</reference>
<dbReference type="Proteomes" id="UP000015105">
    <property type="component" value="Unassembled WGS sequence"/>
</dbReference>
<dbReference type="AlphaFoldDB" id="A0A452XAX9"/>
<organism evidence="1 2">
    <name type="scientific">Aegilops tauschii subsp. strangulata</name>
    <name type="common">Goatgrass</name>
    <dbReference type="NCBI Taxonomy" id="200361"/>
    <lineage>
        <taxon>Eukaryota</taxon>
        <taxon>Viridiplantae</taxon>
        <taxon>Streptophyta</taxon>
        <taxon>Embryophyta</taxon>
        <taxon>Tracheophyta</taxon>
        <taxon>Spermatophyta</taxon>
        <taxon>Magnoliopsida</taxon>
        <taxon>Liliopsida</taxon>
        <taxon>Poales</taxon>
        <taxon>Poaceae</taxon>
        <taxon>BOP clade</taxon>
        <taxon>Pooideae</taxon>
        <taxon>Triticodae</taxon>
        <taxon>Triticeae</taxon>
        <taxon>Triticinae</taxon>
        <taxon>Aegilops</taxon>
    </lineage>
</organism>
<protein>
    <submittedName>
        <fullName evidence="1">Uncharacterized protein</fullName>
    </submittedName>
</protein>
<dbReference type="Gramene" id="AET0Gv20002000.1">
    <property type="protein sequence ID" value="AET0Gv20002000.1"/>
    <property type="gene ID" value="AET0Gv20002000"/>
</dbReference>
<reference evidence="2" key="2">
    <citation type="journal article" date="2017" name="Nat. Plants">
        <title>The Aegilops tauschii genome reveals multiple impacts of transposons.</title>
        <authorList>
            <person name="Zhao G."/>
            <person name="Zou C."/>
            <person name="Li K."/>
            <person name="Wang K."/>
            <person name="Li T."/>
            <person name="Gao L."/>
            <person name="Zhang X."/>
            <person name="Wang H."/>
            <person name="Yang Z."/>
            <person name="Liu X."/>
            <person name="Jiang W."/>
            <person name="Mao L."/>
            <person name="Kong X."/>
            <person name="Jiao Y."/>
            <person name="Jia J."/>
        </authorList>
    </citation>
    <scope>NUCLEOTIDE SEQUENCE [LARGE SCALE GENOMIC DNA]</scope>
    <source>
        <strain evidence="2">cv. AL8/78</strain>
    </source>
</reference>
<reference evidence="2" key="1">
    <citation type="journal article" date="2014" name="Science">
        <title>Ancient hybridizations among the ancestral genomes of bread wheat.</title>
        <authorList>
            <consortium name="International Wheat Genome Sequencing Consortium,"/>
            <person name="Marcussen T."/>
            <person name="Sandve S.R."/>
            <person name="Heier L."/>
            <person name="Spannagl M."/>
            <person name="Pfeifer M."/>
            <person name="Jakobsen K.S."/>
            <person name="Wulff B.B."/>
            <person name="Steuernagel B."/>
            <person name="Mayer K.F."/>
            <person name="Olsen O.A."/>
        </authorList>
    </citation>
    <scope>NUCLEOTIDE SEQUENCE [LARGE SCALE GENOMIC DNA]</scope>
    <source>
        <strain evidence="2">cv. AL8/78</strain>
    </source>
</reference>
<name>A0A452XAX9_AEGTS</name>
<evidence type="ECO:0000313" key="2">
    <source>
        <dbReference type="Proteomes" id="UP000015105"/>
    </source>
</evidence>
<evidence type="ECO:0000313" key="1">
    <source>
        <dbReference type="EnsemblPlants" id="AET0Gv20002000.1"/>
    </source>
</evidence>
<sequence>TYSHFNYEQLLPYNIFHRNCSWLYIIHGLQVIGLHNMHGS</sequence>
<accession>A0A452XAX9</accession>
<dbReference type="EnsemblPlants" id="AET0Gv20002000.1">
    <property type="protein sequence ID" value="AET0Gv20002000.1"/>
    <property type="gene ID" value="AET0Gv20002000"/>
</dbReference>
<proteinExistence type="predicted"/>